<dbReference type="WBParaSite" id="ACRNAN_scaffold1209.g21965.t1">
    <property type="protein sequence ID" value="ACRNAN_scaffold1209.g21965.t1"/>
    <property type="gene ID" value="ACRNAN_scaffold1209.g21965"/>
</dbReference>
<dbReference type="InterPro" id="IPR015943">
    <property type="entry name" value="WD40/YVTN_repeat-like_dom_sf"/>
</dbReference>
<dbReference type="Gene3D" id="2.130.10.10">
    <property type="entry name" value="YVTN repeat-like/Quinoprotein amine dehydrogenase"/>
    <property type="match status" value="2"/>
</dbReference>
<dbReference type="PROSITE" id="PS50294">
    <property type="entry name" value="WD_REPEATS_REGION"/>
    <property type="match status" value="2"/>
</dbReference>
<evidence type="ECO:0000313" key="5">
    <source>
        <dbReference type="WBParaSite" id="ACRNAN_scaffold1209.g21965.t1"/>
    </source>
</evidence>
<organism evidence="4 5">
    <name type="scientific">Acrobeloides nanus</name>
    <dbReference type="NCBI Taxonomy" id="290746"/>
    <lineage>
        <taxon>Eukaryota</taxon>
        <taxon>Metazoa</taxon>
        <taxon>Ecdysozoa</taxon>
        <taxon>Nematoda</taxon>
        <taxon>Chromadorea</taxon>
        <taxon>Rhabditida</taxon>
        <taxon>Tylenchina</taxon>
        <taxon>Cephalobomorpha</taxon>
        <taxon>Cephaloboidea</taxon>
        <taxon>Cephalobidae</taxon>
        <taxon>Acrobeloides</taxon>
    </lineage>
</organism>
<dbReference type="AlphaFoldDB" id="A0A914CLD3"/>
<dbReference type="Proteomes" id="UP000887540">
    <property type="component" value="Unplaced"/>
</dbReference>
<dbReference type="Pfam" id="PF00400">
    <property type="entry name" value="WD40"/>
    <property type="match status" value="2"/>
</dbReference>
<evidence type="ECO:0000256" key="1">
    <source>
        <dbReference type="ARBA" id="ARBA00022574"/>
    </source>
</evidence>
<dbReference type="PANTHER" id="PTHR10971">
    <property type="entry name" value="MRNA EXPORT FACTOR AND BUB3"/>
    <property type="match status" value="1"/>
</dbReference>
<feature type="repeat" description="WD" evidence="3">
    <location>
        <begin position="101"/>
        <end position="135"/>
    </location>
</feature>
<protein>
    <submittedName>
        <fullName evidence="5">Mitotic checkpoint protein BUB3</fullName>
    </submittedName>
</protein>
<name>A0A914CLD3_9BILA</name>
<keyword evidence="4" id="KW-1185">Reference proteome</keyword>
<dbReference type="SUPFAM" id="SSF50978">
    <property type="entry name" value="WD40 repeat-like"/>
    <property type="match status" value="1"/>
</dbReference>
<proteinExistence type="predicted"/>
<feature type="repeat" description="WD" evidence="3">
    <location>
        <begin position="281"/>
        <end position="313"/>
    </location>
</feature>
<dbReference type="InterPro" id="IPR036322">
    <property type="entry name" value="WD40_repeat_dom_sf"/>
</dbReference>
<evidence type="ECO:0000256" key="3">
    <source>
        <dbReference type="PROSITE-ProRule" id="PRU00221"/>
    </source>
</evidence>
<sequence>MNPHYVAAANEFPVSIKSTAGLSKIQFSSDITRRLLVVSSWDGYVKTFDVTNPNNPLDLRTYFHNKSVMCCTIVDSSKVISGGLDEVVKLTDLETGRETVMGQHTAGVRCLEFCTTMRLGVSGGWDNLIKLWDVRALMPVGAMGCDSKIYALDVVDNRAIVGTRDRKIYVWDVRNMKTPIQTRDSPLKHQIRAVKCFPSGDAFVVSSIEGRVAVEYFNQDPEIQKQKYAFKCHRVKEDADEYIYPVNTIAFHPIYKTFATGGSDGMKQKYAFKCHRVKEDADEYIYPVNTIAFHPIYKTFATGGSDGMVNLWDPFNRKRLCQFRKFPTTIVSLSFSPDGGMLAIASSYLFEEDIPPSPLPEPTLTIRKMNESEVRPK</sequence>
<dbReference type="PROSITE" id="PS50082">
    <property type="entry name" value="WD_REPEATS_2"/>
    <property type="match status" value="2"/>
</dbReference>
<reference evidence="5" key="1">
    <citation type="submission" date="2022-11" db="UniProtKB">
        <authorList>
            <consortium name="WormBaseParasite"/>
        </authorList>
    </citation>
    <scope>IDENTIFICATION</scope>
</reference>
<keyword evidence="2" id="KW-0677">Repeat</keyword>
<dbReference type="SMART" id="SM00320">
    <property type="entry name" value="WD40"/>
    <property type="match status" value="7"/>
</dbReference>
<evidence type="ECO:0000313" key="4">
    <source>
        <dbReference type="Proteomes" id="UP000887540"/>
    </source>
</evidence>
<accession>A0A914CLD3</accession>
<evidence type="ECO:0000256" key="2">
    <source>
        <dbReference type="ARBA" id="ARBA00022737"/>
    </source>
</evidence>
<keyword evidence="1 3" id="KW-0853">WD repeat</keyword>
<dbReference type="InterPro" id="IPR001680">
    <property type="entry name" value="WD40_rpt"/>
</dbReference>